<gene>
    <name evidence="2" type="ORF">ABXS05_21670</name>
</gene>
<dbReference type="RefSeq" id="WP_367625361.1">
    <property type="nucleotide sequence ID" value="NZ_JBFNQD010000008.1"/>
</dbReference>
<feature type="domain" description="Glycosyltransferase 2-like" evidence="1">
    <location>
        <begin position="367"/>
        <end position="542"/>
    </location>
</feature>
<protein>
    <submittedName>
        <fullName evidence="2">Glycosyltransferase family 2 protein</fullName>
    </submittedName>
</protein>
<keyword evidence="3" id="KW-1185">Reference proteome</keyword>
<reference evidence="2 3" key="1">
    <citation type="submission" date="2024-07" db="EMBL/GenBank/DDBJ databases">
        <title>Description of Labrys sedimenti sp. nov., isolated from a diclofenac-degrading enrichment culture.</title>
        <authorList>
            <person name="Tancsics A."/>
            <person name="Csepanyi A."/>
        </authorList>
    </citation>
    <scope>NUCLEOTIDE SEQUENCE [LARGE SCALE GENOMIC DNA]</scope>
    <source>
        <strain evidence="2 3">LMG 23578</strain>
    </source>
</reference>
<dbReference type="Gene3D" id="3.90.550.10">
    <property type="entry name" value="Spore Coat Polysaccharide Biosynthesis Protein SpsA, Chain A"/>
    <property type="match status" value="1"/>
</dbReference>
<sequence>MKLTPLVDVVLRDGRTISQSGLPWLRIEAPARLWAGRWVRLVFEASLLDPLTRPILRIVRPGGEEDVMLPAPSFGRGSWIGFLPSDTTELHLSPVDWAGPFAFRLVSLGRVGPFRRLARGARRHPKAVMSALWAGMRGNRQVEQTRLRRALGATPLTMYEAWRLERSRAIEWTGLDMPAPAALGIGFNLVIIGDPSKHAAAWHDFLASQPLKGIALSWASPQTSLAPLLNGIAEDDLVIGLRADDRLTAFALAAVAQRAVEDPAALYYGDEECDGTPRFKPDWSPVLARHAALLGRAWFARANWLRQAMPSGATVEDLLFRPPVDALVRAVHIRRILLATSHASPAVPLPPLSPAVMLAGGQSPMSTIIIPTRDRADLLSACIGSLLDRTPQDRFEVVIIDNGSRDPDTLAYLENVTKDPRFSILRSPGSFNFAAICNEAAGRARGDTLVFLNNDTEILSDDWLSRLTGWARQPDIGAVGAKLLYKDDTLQHGGVVLGMGGRAAHFERRLPRTDTGFFGRLSLPHELSAVTAACLAVSREKFHDIGGFDQHNLPIDLNDIDLCLRLNERGWRTLLDPCVVLHHHESASRSNKMPSEVLYRKEIGYFRSKWLHLLRNDPYFHPALSLEWYRAALG</sequence>
<accession>A0ABV3PS99</accession>
<comment type="caution">
    <text evidence="2">The sequence shown here is derived from an EMBL/GenBank/DDBJ whole genome shotgun (WGS) entry which is preliminary data.</text>
</comment>
<proteinExistence type="predicted"/>
<organism evidence="2 3">
    <name type="scientific">Labrys neptuniae</name>
    <dbReference type="NCBI Taxonomy" id="376174"/>
    <lineage>
        <taxon>Bacteria</taxon>
        <taxon>Pseudomonadati</taxon>
        <taxon>Pseudomonadota</taxon>
        <taxon>Alphaproteobacteria</taxon>
        <taxon>Hyphomicrobiales</taxon>
        <taxon>Xanthobacteraceae</taxon>
        <taxon>Labrys</taxon>
    </lineage>
</organism>
<name>A0ABV3PS99_9HYPH</name>
<evidence type="ECO:0000259" key="1">
    <source>
        <dbReference type="Pfam" id="PF00535"/>
    </source>
</evidence>
<dbReference type="Pfam" id="PF00535">
    <property type="entry name" value="Glycos_transf_2"/>
    <property type="match status" value="1"/>
</dbReference>
<dbReference type="SUPFAM" id="SSF53448">
    <property type="entry name" value="Nucleotide-diphospho-sugar transferases"/>
    <property type="match status" value="1"/>
</dbReference>
<evidence type="ECO:0000313" key="2">
    <source>
        <dbReference type="EMBL" id="MEW9308179.1"/>
    </source>
</evidence>
<dbReference type="CDD" id="cd04186">
    <property type="entry name" value="GT_2_like_c"/>
    <property type="match status" value="1"/>
</dbReference>
<dbReference type="PANTHER" id="PTHR43179">
    <property type="entry name" value="RHAMNOSYLTRANSFERASE WBBL"/>
    <property type="match status" value="1"/>
</dbReference>
<dbReference type="PANTHER" id="PTHR43179:SF7">
    <property type="entry name" value="RHAMNOSYLTRANSFERASE WBBL"/>
    <property type="match status" value="1"/>
</dbReference>
<evidence type="ECO:0000313" key="3">
    <source>
        <dbReference type="Proteomes" id="UP001555786"/>
    </source>
</evidence>
<dbReference type="InterPro" id="IPR029044">
    <property type="entry name" value="Nucleotide-diphossugar_trans"/>
</dbReference>
<dbReference type="InterPro" id="IPR001173">
    <property type="entry name" value="Glyco_trans_2-like"/>
</dbReference>
<dbReference type="Proteomes" id="UP001555786">
    <property type="component" value="Unassembled WGS sequence"/>
</dbReference>
<dbReference type="EMBL" id="JBFNQD010000008">
    <property type="protein sequence ID" value="MEW9308179.1"/>
    <property type="molecule type" value="Genomic_DNA"/>
</dbReference>